<reference evidence="2 3" key="1">
    <citation type="journal article" date="2016" name="Mol. Biol. Evol.">
        <title>Comparative Genomics of Early-Diverging Mushroom-Forming Fungi Provides Insights into the Origins of Lignocellulose Decay Capabilities.</title>
        <authorList>
            <person name="Nagy L.G."/>
            <person name="Riley R."/>
            <person name="Tritt A."/>
            <person name="Adam C."/>
            <person name="Daum C."/>
            <person name="Floudas D."/>
            <person name="Sun H."/>
            <person name="Yadav J.S."/>
            <person name="Pangilinan J."/>
            <person name="Larsson K.H."/>
            <person name="Matsuura K."/>
            <person name="Barry K."/>
            <person name="Labutti K."/>
            <person name="Kuo R."/>
            <person name="Ohm R.A."/>
            <person name="Bhattacharya S.S."/>
            <person name="Shirouzu T."/>
            <person name="Yoshinaga Y."/>
            <person name="Martin F.M."/>
            <person name="Grigoriev I.V."/>
            <person name="Hibbett D.S."/>
        </authorList>
    </citation>
    <scope>NUCLEOTIDE SEQUENCE [LARGE SCALE GENOMIC DNA]</scope>
    <source>
        <strain evidence="2 3">HHB12733</strain>
    </source>
</reference>
<dbReference type="PROSITE" id="PS51186">
    <property type="entry name" value="GNAT"/>
    <property type="match status" value="1"/>
</dbReference>
<accession>A0A165IL48</accession>
<dbReference type="InterPro" id="IPR051908">
    <property type="entry name" value="Ribosomal_N-acetyltransferase"/>
</dbReference>
<name>A0A165IL48_9BASI</name>
<dbReference type="InParanoid" id="A0A165IL48"/>
<organism evidence="2 3">
    <name type="scientific">Calocera cornea HHB12733</name>
    <dbReference type="NCBI Taxonomy" id="1353952"/>
    <lineage>
        <taxon>Eukaryota</taxon>
        <taxon>Fungi</taxon>
        <taxon>Dikarya</taxon>
        <taxon>Basidiomycota</taxon>
        <taxon>Agaricomycotina</taxon>
        <taxon>Dacrymycetes</taxon>
        <taxon>Dacrymycetales</taxon>
        <taxon>Dacrymycetaceae</taxon>
        <taxon>Calocera</taxon>
    </lineage>
</organism>
<dbReference type="OrthoDB" id="10301483at2759"/>
<dbReference type="Pfam" id="PF13302">
    <property type="entry name" value="Acetyltransf_3"/>
    <property type="match status" value="1"/>
</dbReference>
<dbReference type="Proteomes" id="UP000076842">
    <property type="component" value="Unassembled WGS sequence"/>
</dbReference>
<dbReference type="AlphaFoldDB" id="A0A165IL48"/>
<evidence type="ECO:0000259" key="1">
    <source>
        <dbReference type="PROSITE" id="PS51186"/>
    </source>
</evidence>
<proteinExistence type="predicted"/>
<dbReference type="InterPro" id="IPR016181">
    <property type="entry name" value="Acyl_CoA_acyltransferase"/>
</dbReference>
<sequence>MAVVDRQTNAVIGICSIKVDPTGQQAEIGVMITPAWQGRTYEQEAIRALANWAKTAADGPRARRLTITVDARNTAALTAFGAAGFAMVSQGMWAGKFPYYIVAM</sequence>
<dbReference type="GO" id="GO:0008999">
    <property type="term" value="F:protein-N-terminal-alanine acetyltransferase activity"/>
    <property type="evidence" value="ECO:0007669"/>
    <property type="project" value="TreeGrafter"/>
</dbReference>
<protein>
    <recommendedName>
        <fullName evidence="1">N-acetyltransferase domain-containing protein</fullName>
    </recommendedName>
</protein>
<dbReference type="PANTHER" id="PTHR43441">
    <property type="entry name" value="RIBOSOMAL-PROTEIN-SERINE ACETYLTRANSFERASE"/>
    <property type="match status" value="1"/>
</dbReference>
<evidence type="ECO:0000313" key="3">
    <source>
        <dbReference type="Proteomes" id="UP000076842"/>
    </source>
</evidence>
<gene>
    <name evidence="2" type="ORF">CALCODRAFT_491967</name>
</gene>
<dbReference type="GO" id="GO:0005737">
    <property type="term" value="C:cytoplasm"/>
    <property type="evidence" value="ECO:0007669"/>
    <property type="project" value="TreeGrafter"/>
</dbReference>
<dbReference type="InterPro" id="IPR000182">
    <property type="entry name" value="GNAT_dom"/>
</dbReference>
<dbReference type="PANTHER" id="PTHR43441:SF2">
    <property type="entry name" value="FAMILY ACETYLTRANSFERASE, PUTATIVE (AFU_ORTHOLOGUE AFUA_7G00850)-RELATED"/>
    <property type="match status" value="1"/>
</dbReference>
<dbReference type="GO" id="GO:1990189">
    <property type="term" value="F:protein N-terminal-serine acetyltransferase activity"/>
    <property type="evidence" value="ECO:0007669"/>
    <property type="project" value="TreeGrafter"/>
</dbReference>
<evidence type="ECO:0000313" key="2">
    <source>
        <dbReference type="EMBL" id="KZT60714.1"/>
    </source>
</evidence>
<keyword evidence="3" id="KW-1185">Reference proteome</keyword>
<feature type="domain" description="N-acetyltransferase" evidence="1">
    <location>
        <begin position="1"/>
        <end position="104"/>
    </location>
</feature>
<dbReference type="SUPFAM" id="SSF55729">
    <property type="entry name" value="Acyl-CoA N-acyltransferases (Nat)"/>
    <property type="match status" value="1"/>
</dbReference>
<dbReference type="Gene3D" id="3.40.630.30">
    <property type="match status" value="1"/>
</dbReference>
<dbReference type="EMBL" id="KV423928">
    <property type="protein sequence ID" value="KZT60714.1"/>
    <property type="molecule type" value="Genomic_DNA"/>
</dbReference>